<feature type="binding site" description="axial binding residue" evidence="9">
    <location>
        <position position="478"/>
    </location>
    <ligand>
        <name>heme</name>
        <dbReference type="ChEBI" id="CHEBI:30413"/>
    </ligand>
    <ligandPart>
        <name>Fe</name>
        <dbReference type="ChEBI" id="CHEBI:18248"/>
    </ligandPart>
</feature>
<dbReference type="GO" id="GO:0004497">
    <property type="term" value="F:monooxygenase activity"/>
    <property type="evidence" value="ECO:0007669"/>
    <property type="project" value="UniProtKB-KW"/>
</dbReference>
<gene>
    <name evidence="11" type="ORF">L227DRAFT_520795</name>
</gene>
<dbReference type="PROSITE" id="PS00086">
    <property type="entry name" value="CYTOCHROME_P450"/>
    <property type="match status" value="1"/>
</dbReference>
<dbReference type="Proteomes" id="UP000313359">
    <property type="component" value="Unassembled WGS sequence"/>
</dbReference>
<dbReference type="SUPFAM" id="SSF48264">
    <property type="entry name" value="Cytochrome P450"/>
    <property type="match status" value="1"/>
</dbReference>
<dbReference type="PRINTS" id="PR00385">
    <property type="entry name" value="P450"/>
</dbReference>
<dbReference type="InterPro" id="IPR036396">
    <property type="entry name" value="Cyt_P450_sf"/>
</dbReference>
<dbReference type="InterPro" id="IPR017972">
    <property type="entry name" value="Cyt_P450_CS"/>
</dbReference>
<evidence type="ECO:0000256" key="10">
    <source>
        <dbReference type="RuleBase" id="RU000461"/>
    </source>
</evidence>
<name>A0A5C2SKA1_9APHY</name>
<comment type="pathway">
    <text evidence="2">Secondary metabolite biosynthesis.</text>
</comment>
<dbReference type="Pfam" id="PF00067">
    <property type="entry name" value="p450"/>
    <property type="match status" value="1"/>
</dbReference>
<evidence type="ECO:0000256" key="3">
    <source>
        <dbReference type="ARBA" id="ARBA00010617"/>
    </source>
</evidence>
<dbReference type="EMBL" id="ML122255">
    <property type="protein sequence ID" value="RPD63684.1"/>
    <property type="molecule type" value="Genomic_DNA"/>
</dbReference>
<comment type="cofactor">
    <cofactor evidence="1 9">
        <name>heme</name>
        <dbReference type="ChEBI" id="CHEBI:30413"/>
    </cofactor>
</comment>
<keyword evidence="5 9" id="KW-0479">Metal-binding</keyword>
<keyword evidence="4 9" id="KW-0349">Heme</keyword>
<proteinExistence type="inferred from homology"/>
<dbReference type="PRINTS" id="PR00463">
    <property type="entry name" value="EP450I"/>
</dbReference>
<dbReference type="PANTHER" id="PTHR24305:SF166">
    <property type="entry name" value="CYTOCHROME P450 12A4, MITOCHONDRIAL-RELATED"/>
    <property type="match status" value="1"/>
</dbReference>
<protein>
    <submittedName>
        <fullName evidence="11">Cytochrome P450</fullName>
    </submittedName>
</protein>
<dbReference type="STRING" id="1328759.A0A5C2SKA1"/>
<dbReference type="GO" id="GO:0016705">
    <property type="term" value="F:oxidoreductase activity, acting on paired donors, with incorporation or reduction of molecular oxygen"/>
    <property type="evidence" value="ECO:0007669"/>
    <property type="project" value="InterPro"/>
</dbReference>
<dbReference type="InterPro" id="IPR001128">
    <property type="entry name" value="Cyt_P450"/>
</dbReference>
<evidence type="ECO:0000256" key="5">
    <source>
        <dbReference type="ARBA" id="ARBA00022723"/>
    </source>
</evidence>
<keyword evidence="8 10" id="KW-0503">Monooxygenase</keyword>
<organism evidence="11 12">
    <name type="scientific">Lentinus tigrinus ALCF2SS1-6</name>
    <dbReference type="NCBI Taxonomy" id="1328759"/>
    <lineage>
        <taxon>Eukaryota</taxon>
        <taxon>Fungi</taxon>
        <taxon>Dikarya</taxon>
        <taxon>Basidiomycota</taxon>
        <taxon>Agaricomycotina</taxon>
        <taxon>Agaricomycetes</taxon>
        <taxon>Polyporales</taxon>
        <taxon>Polyporaceae</taxon>
        <taxon>Lentinus</taxon>
    </lineage>
</organism>
<evidence type="ECO:0000256" key="4">
    <source>
        <dbReference type="ARBA" id="ARBA00022617"/>
    </source>
</evidence>
<keyword evidence="6 10" id="KW-0560">Oxidoreductase</keyword>
<dbReference type="PANTHER" id="PTHR24305">
    <property type="entry name" value="CYTOCHROME P450"/>
    <property type="match status" value="1"/>
</dbReference>
<keyword evidence="7 9" id="KW-0408">Iron</keyword>
<evidence type="ECO:0000256" key="2">
    <source>
        <dbReference type="ARBA" id="ARBA00005179"/>
    </source>
</evidence>
<dbReference type="GO" id="GO:0020037">
    <property type="term" value="F:heme binding"/>
    <property type="evidence" value="ECO:0007669"/>
    <property type="project" value="InterPro"/>
</dbReference>
<dbReference type="GO" id="GO:0005506">
    <property type="term" value="F:iron ion binding"/>
    <property type="evidence" value="ECO:0007669"/>
    <property type="project" value="InterPro"/>
</dbReference>
<evidence type="ECO:0000313" key="12">
    <source>
        <dbReference type="Proteomes" id="UP000313359"/>
    </source>
</evidence>
<dbReference type="InterPro" id="IPR050121">
    <property type="entry name" value="Cytochrome_P450_monoxygenase"/>
</dbReference>
<accession>A0A5C2SKA1</accession>
<keyword evidence="12" id="KW-1185">Reference proteome</keyword>
<dbReference type="OrthoDB" id="1470350at2759"/>
<evidence type="ECO:0000313" key="11">
    <source>
        <dbReference type="EMBL" id="RPD63684.1"/>
    </source>
</evidence>
<evidence type="ECO:0000256" key="6">
    <source>
        <dbReference type="ARBA" id="ARBA00023002"/>
    </source>
</evidence>
<dbReference type="InterPro" id="IPR002401">
    <property type="entry name" value="Cyt_P450_E_grp-I"/>
</dbReference>
<evidence type="ECO:0000256" key="9">
    <source>
        <dbReference type="PIRSR" id="PIRSR602401-1"/>
    </source>
</evidence>
<evidence type="ECO:0000256" key="8">
    <source>
        <dbReference type="ARBA" id="ARBA00023033"/>
    </source>
</evidence>
<sequence>MPLSLLAIAATAALLLGVIFKWLRRRSLTTVRGPPSPSLLLGHEHALSTQEEVGILEFEWLREYGPTWKIGGNFGTDLLMTADPKALQHIFHKSGYNYTKRTSANYMGYMLSGPGIVVSLDKDHQRHRKIMNPAFNAAHLKTFLPLFQRISSKMVEQWKAELSGTEQMHIMVNKWLSRATLDIIGEAAFDYDYGALNGAKSSPLNKAYDNIFKDISFQPPAAFAIFNATWDYVPESLIKLVQYIPVNPFTRMLNLKNLFTEYGKQILREQRSEVDVEKPSNSRDVMSILIKANASADPKTRLTDAELMAEMYTLTLAGHETTSSTLTFLTYELARHPEYQARMRKEIQDRRALAAARGDADFTVEDLDSLSLTVNAIKETLRFHPIVPQLLRVAVKDDVIPLSHPVVSTSGETITEVPVQAGQVIVTSFAAYHRLKDVWGDDADVWNPDRFFRPETGKHTNVGVFSNLMSFSAGVRACIGWRFSLIEMQAILAETLENFEVALPEEKLEIKRAPMGPIMLPVVVGKEELGSVMPLRVSLVQR</sequence>
<dbReference type="AlphaFoldDB" id="A0A5C2SKA1"/>
<evidence type="ECO:0000256" key="7">
    <source>
        <dbReference type="ARBA" id="ARBA00023004"/>
    </source>
</evidence>
<evidence type="ECO:0000256" key="1">
    <source>
        <dbReference type="ARBA" id="ARBA00001971"/>
    </source>
</evidence>
<dbReference type="Gene3D" id="1.10.630.10">
    <property type="entry name" value="Cytochrome P450"/>
    <property type="match status" value="1"/>
</dbReference>
<reference evidence="11" key="1">
    <citation type="journal article" date="2018" name="Genome Biol. Evol.">
        <title>Genomics and development of Lentinus tigrinus, a white-rot wood-decaying mushroom with dimorphic fruiting bodies.</title>
        <authorList>
            <person name="Wu B."/>
            <person name="Xu Z."/>
            <person name="Knudson A."/>
            <person name="Carlson A."/>
            <person name="Chen N."/>
            <person name="Kovaka S."/>
            <person name="LaButti K."/>
            <person name="Lipzen A."/>
            <person name="Pennachio C."/>
            <person name="Riley R."/>
            <person name="Schakwitz W."/>
            <person name="Umezawa K."/>
            <person name="Ohm R.A."/>
            <person name="Grigoriev I.V."/>
            <person name="Nagy L.G."/>
            <person name="Gibbons J."/>
            <person name="Hibbett D."/>
        </authorList>
    </citation>
    <scope>NUCLEOTIDE SEQUENCE [LARGE SCALE GENOMIC DNA]</scope>
    <source>
        <strain evidence="11">ALCF2SS1-6</strain>
    </source>
</reference>
<comment type="similarity">
    <text evidence="3 10">Belongs to the cytochrome P450 family.</text>
</comment>